<reference evidence="1" key="1">
    <citation type="submission" date="2022-10" db="EMBL/GenBank/DDBJ databases">
        <authorList>
            <person name="Chen Y."/>
            <person name="Dougan E. K."/>
            <person name="Chan C."/>
            <person name="Rhodes N."/>
            <person name="Thang M."/>
        </authorList>
    </citation>
    <scope>NUCLEOTIDE SEQUENCE</scope>
</reference>
<dbReference type="OrthoDB" id="430215at2759"/>
<sequence length="1318" mass="142454">MTLCTGRYFMMVNDTDRYVAYCRRVDTPPSVFLADGTSWFLLGAVATADSLPDVTCTDSEDAGNMKSPTNDFDTKVTPYLSTAGNYYVVYTCTDSAGQSTSATRTVTIKDSCSVPTVSKASTGYCAEGTTLAHGATCTSTCNDGYAPRNPSHTCTTTSDTDYASALDPSVTLCDVLPCAEPTVAFSATRADGTAQSCKESNTAGEVPDSSTCTPQCATGYVAKVDGDDDGLLYCFEKVLTPTTFRCDLPAAQPLSIFAPSRPAPEGAVDITLQFATGNANDCVWSGFEFQGKEIFANGTEENWREMVGCESSKFTSRATVECMATGLTEGGTYKFQVREVCTDSDMTSPWTESESFTLRFVTPPAVLLKLPEEDQYATVSQVLLAVQVDAYITSDTSYAFVVNRTNVREGGEEWCPTMQWRVAANETSTSSPSGTSTVGLIQSRILIANFPGNDFVKPGCNYDITCEQGLFVTVDTPAKTNPEFRWNFSYIDPSPVRAILTLNSVQAVANKGIQVTFQVQYDLASQINCTVAAVSPDSGALEVTGRVSTGAVREPIYASIANRTEGEYLVYDATLTDITVTALVPSKSYTFNCAGWKQSKSWVPAVCANYPSDCEAYSFVTSTDTSTDLDALAIAKVAHCPDGTQATISSETQTFQQVETGIVVLLSTYERACNNVVMAVGEVATITVNFTVSPYSDYANLTFHNSEYENFELRYTKLSDDAALSMVTKSMDLTVCPHAHYYYDSSATACKNYVVNVSFTDTKLAVTAIKVTHADLTTSEVKGTGSDISVSNGDTVTFEMEKDPVTSLVDINISLGGESYFPQTKESVTEADTTGTMVVKIQGQGLSLPVKMKMSGSEFDMEYKITFKTPIVTVTKLFPTLTGTTRTLVTALDNVPTSSEVVDGSVSPASFLRLSVRKVGAATQATPGFCQSQSFGSGWTALSCDLEIAPISADNLVIEIEMYNWTSTLWQLASDFYQTGMIDYRVPTVDSLYTLDANGNQVGTGAVNTETVMLSDPYFYISGTSFASLGTMSLTYVNVTEYKLWLQGVNPELSLCSKIEYQSENVLKCQITSCLDAREIPADPSVVLQIGELRSAEKAGILTLPQPAISSISPTLILDAGYAEIEIFGNSFSEYLAPNGDFQEACTAWQAKLNDLTATQQTRRLDTGSADTSGALQPYFMPSGGRQLTSADTLPAMQMLGSVTVTVGDATCSVTAENQNNTYVKCQMTKARRASRAEPEAGELRGKIISQMTILATSAPKERTQRALQTNGLWAVRFAHPRPTKMRPAELCLREVHKHNIRFKDDFTLESLSEKHMP</sequence>
<dbReference type="Gene3D" id="2.60.40.10">
    <property type="entry name" value="Immunoglobulins"/>
    <property type="match status" value="1"/>
</dbReference>
<dbReference type="InterPro" id="IPR013783">
    <property type="entry name" value="Ig-like_fold"/>
</dbReference>
<comment type="caution">
    <text evidence="1">The sequence shown here is derived from an EMBL/GenBank/DDBJ whole genome shotgun (WGS) entry which is preliminary data.</text>
</comment>
<dbReference type="EMBL" id="CAMXCT020006800">
    <property type="protein sequence ID" value="CAL1173651.1"/>
    <property type="molecule type" value="Genomic_DNA"/>
</dbReference>
<dbReference type="Proteomes" id="UP001152797">
    <property type="component" value="Unassembled WGS sequence"/>
</dbReference>
<evidence type="ECO:0000313" key="4">
    <source>
        <dbReference type="Proteomes" id="UP001152797"/>
    </source>
</evidence>
<protein>
    <submittedName>
        <fullName evidence="3">Fibronectin type-III domain-containing protein</fullName>
    </submittedName>
</protein>
<evidence type="ECO:0000313" key="2">
    <source>
        <dbReference type="EMBL" id="CAL1173651.1"/>
    </source>
</evidence>
<evidence type="ECO:0000313" key="3">
    <source>
        <dbReference type="EMBL" id="CAL4807588.1"/>
    </source>
</evidence>
<evidence type="ECO:0000313" key="1">
    <source>
        <dbReference type="EMBL" id="CAI4020276.1"/>
    </source>
</evidence>
<reference evidence="2" key="2">
    <citation type="submission" date="2024-04" db="EMBL/GenBank/DDBJ databases">
        <authorList>
            <person name="Chen Y."/>
            <person name="Shah S."/>
            <person name="Dougan E. K."/>
            <person name="Thang M."/>
            <person name="Chan C."/>
        </authorList>
    </citation>
    <scope>NUCLEOTIDE SEQUENCE [LARGE SCALE GENOMIC DNA]</scope>
</reference>
<name>A0A9P1GT28_9DINO</name>
<dbReference type="EMBL" id="CAMXCT030006800">
    <property type="protein sequence ID" value="CAL4807588.1"/>
    <property type="molecule type" value="Genomic_DNA"/>
</dbReference>
<organism evidence="1">
    <name type="scientific">Cladocopium goreaui</name>
    <dbReference type="NCBI Taxonomy" id="2562237"/>
    <lineage>
        <taxon>Eukaryota</taxon>
        <taxon>Sar</taxon>
        <taxon>Alveolata</taxon>
        <taxon>Dinophyceae</taxon>
        <taxon>Suessiales</taxon>
        <taxon>Symbiodiniaceae</taxon>
        <taxon>Cladocopium</taxon>
    </lineage>
</organism>
<accession>A0A9P1GT28</accession>
<keyword evidence="4" id="KW-1185">Reference proteome</keyword>
<proteinExistence type="predicted"/>
<dbReference type="EMBL" id="CAMXCT010006800">
    <property type="protein sequence ID" value="CAI4020276.1"/>
    <property type="molecule type" value="Genomic_DNA"/>
</dbReference>
<gene>
    <name evidence="1" type="ORF">C1SCF055_LOCUS44710</name>
</gene>